<sequence>MRELSSTMSSDYPDPEEVQPDNRRRKKMKEATPSWYGLPDEVAVSCMARVSRLDQAALSLVSKRHRTLVASPELCRTRSLIGCTEASFYVCLRILPDPTPRWFVLACNRRLSPISSHPCLAPESSSFVVVDWGIYVIGGIINGDPTPEVLFLDCFSKTWRRVPSMKMARVSPSVSLVDGKVYVFGGCRGEEADDSSNWAEVFDTKTQTWSSYFTTPKLAHSINQIVVIEEEKKVYAVDDDDQSFNFLPSEGTFWRSGKRDSKLGNRDDWCVIGKLLYCRGTRGRILWCHPDELDWKDVKGLEELQLYLSGSRYILRDIRWRTMERPIKTKVKYDISKLCSNSAGNIVIFWNAHLADSETMELWSAEISLERREDDDIWGKIEWSNAIFNLDPLSNSYNVKILFSASVRV</sequence>
<dbReference type="Pfam" id="PF25210">
    <property type="entry name" value="Kelch_FKB95"/>
    <property type="match status" value="1"/>
</dbReference>
<feature type="compositionally biased region" description="Polar residues" evidence="1">
    <location>
        <begin position="1"/>
        <end position="10"/>
    </location>
</feature>
<dbReference type="PANTHER" id="PTHR24414:SF172">
    <property type="entry name" value="F-BOX DOMAIN-CONTAINING PROTEIN"/>
    <property type="match status" value="1"/>
</dbReference>
<evidence type="ECO:0000256" key="1">
    <source>
        <dbReference type="SAM" id="MobiDB-lite"/>
    </source>
</evidence>
<reference evidence="5" key="2">
    <citation type="submission" date="2025-08" db="UniProtKB">
        <authorList>
            <consortium name="RefSeq"/>
        </authorList>
    </citation>
    <scope>IDENTIFICATION</scope>
    <source>
        <tissue evidence="5">Leaf</tissue>
    </source>
</reference>
<feature type="region of interest" description="Disordered" evidence="1">
    <location>
        <begin position="1"/>
        <end position="31"/>
    </location>
</feature>
<reference evidence="4" key="1">
    <citation type="journal article" date="2014" name="Nat. Commun.">
        <title>The emerging biofuel crop Camelina sativa retains a highly undifferentiated hexaploid genome structure.</title>
        <authorList>
            <person name="Kagale S."/>
            <person name="Koh C."/>
            <person name="Nixon J."/>
            <person name="Bollina V."/>
            <person name="Clarke W.E."/>
            <person name="Tuteja R."/>
            <person name="Spillane C."/>
            <person name="Robinson S.J."/>
            <person name="Links M.G."/>
            <person name="Clarke C."/>
            <person name="Higgins E.E."/>
            <person name="Huebert T."/>
            <person name="Sharpe A.G."/>
            <person name="Parkin I.A."/>
        </authorList>
    </citation>
    <scope>NUCLEOTIDE SEQUENCE [LARGE SCALE GENOMIC DNA]</scope>
    <source>
        <strain evidence="4">cv. DH55</strain>
    </source>
</reference>
<dbReference type="SMART" id="SM00612">
    <property type="entry name" value="Kelch"/>
    <property type="match status" value="2"/>
</dbReference>
<dbReference type="InterPro" id="IPR001810">
    <property type="entry name" value="F-box_dom"/>
</dbReference>
<dbReference type="Proteomes" id="UP000694864">
    <property type="component" value="Chromosome 12"/>
</dbReference>
<dbReference type="SUPFAM" id="SSF117281">
    <property type="entry name" value="Kelch motif"/>
    <property type="match status" value="1"/>
</dbReference>
<protein>
    <submittedName>
        <fullName evidence="5">F-box/kelch-repeat protein At3g24610</fullName>
    </submittedName>
</protein>
<dbReference type="Pfam" id="PF00646">
    <property type="entry name" value="F-box"/>
    <property type="match status" value="1"/>
</dbReference>
<dbReference type="InterPro" id="IPR050354">
    <property type="entry name" value="F-box/kelch-repeat_ARATH"/>
</dbReference>
<keyword evidence="4" id="KW-1185">Reference proteome</keyword>
<dbReference type="Gene3D" id="2.120.10.80">
    <property type="entry name" value="Kelch-type beta propeller"/>
    <property type="match status" value="1"/>
</dbReference>
<name>A0ABM0V5F1_CAMSA</name>
<evidence type="ECO:0000259" key="2">
    <source>
        <dbReference type="Pfam" id="PF00646"/>
    </source>
</evidence>
<dbReference type="InterPro" id="IPR057499">
    <property type="entry name" value="Kelch_FKB95"/>
</dbReference>
<dbReference type="InterPro" id="IPR006652">
    <property type="entry name" value="Kelch_1"/>
</dbReference>
<accession>A0ABM0V5F1</accession>
<feature type="domain" description="F-box" evidence="2">
    <location>
        <begin position="35"/>
        <end position="76"/>
    </location>
</feature>
<gene>
    <name evidence="5" type="primary">LOC104733113</name>
</gene>
<dbReference type="InterPro" id="IPR015915">
    <property type="entry name" value="Kelch-typ_b-propeller"/>
</dbReference>
<dbReference type="GeneID" id="104733113"/>
<evidence type="ECO:0000313" key="4">
    <source>
        <dbReference type="Proteomes" id="UP000694864"/>
    </source>
</evidence>
<dbReference type="CDD" id="cd22152">
    <property type="entry name" value="F-box_AtAFR-like"/>
    <property type="match status" value="1"/>
</dbReference>
<evidence type="ECO:0000313" key="5">
    <source>
        <dbReference type="RefSeq" id="XP_010451027.1"/>
    </source>
</evidence>
<dbReference type="PANTHER" id="PTHR24414">
    <property type="entry name" value="F-BOX/KELCH-REPEAT PROTEIN SKIP4"/>
    <property type="match status" value="1"/>
</dbReference>
<proteinExistence type="predicted"/>
<evidence type="ECO:0000259" key="3">
    <source>
        <dbReference type="Pfam" id="PF25210"/>
    </source>
</evidence>
<organism evidence="4 5">
    <name type="scientific">Camelina sativa</name>
    <name type="common">False flax</name>
    <name type="synonym">Myagrum sativum</name>
    <dbReference type="NCBI Taxonomy" id="90675"/>
    <lineage>
        <taxon>Eukaryota</taxon>
        <taxon>Viridiplantae</taxon>
        <taxon>Streptophyta</taxon>
        <taxon>Embryophyta</taxon>
        <taxon>Tracheophyta</taxon>
        <taxon>Spermatophyta</taxon>
        <taxon>Magnoliopsida</taxon>
        <taxon>eudicotyledons</taxon>
        <taxon>Gunneridae</taxon>
        <taxon>Pentapetalae</taxon>
        <taxon>rosids</taxon>
        <taxon>malvids</taxon>
        <taxon>Brassicales</taxon>
        <taxon>Brassicaceae</taxon>
        <taxon>Camelineae</taxon>
        <taxon>Camelina</taxon>
    </lineage>
</organism>
<dbReference type="RefSeq" id="XP_010451027.1">
    <property type="nucleotide sequence ID" value="XM_010452725.2"/>
</dbReference>
<feature type="domain" description="FKB95-like N-terminal Kelch" evidence="3">
    <location>
        <begin position="108"/>
        <end position="387"/>
    </location>
</feature>